<sequence>MEEASSTLAQIQRLVAEPPKTDMATADRGATSVENESNPEDTWDSEKWLQKYGLKAQKLSFYDVIADCAFRHADGVVDIKAKPEDESLQTSAETNKKTVHAKYCSRFVHAPWKDGSLVHVCITKEKCMWYSERIHVVLARIQRRIKWLQDGSQLLFGKVRSDCVYILIDTSHSMKAKLELVKDKIIQLIQEQLKYKRKFNFVQFDAQAIAWREKLVEINEDTLKGAQAWVRDMKIGSSTNTLNALQIAFADKETQVIYLLTDGRPDQPPEMVLDQVKVFQKIPIYTISFCYNDEIANGFLKELASLTGGEFHSYHFGCKDPCPPEAVQNEDLTLLIKEMEQGCSDLEKVQDLYSESLVMDWWYNGEKDGDRGHVFTSLSAISLSTEMGLLLTDEFPDDKTLERLTLEGSQVSDQDSSEMSSADWLKTHGLAAKKLTIMDALSVTAVPHNPTYVPILDKHVVSKVFDEVFPLAHVCNDTNKMTLINPQGVKLDIYKQKVEQAIKSYEK</sequence>
<evidence type="ECO:0000313" key="3">
    <source>
        <dbReference type="EMBL" id="KAB1256929.1"/>
    </source>
</evidence>
<comment type="caution">
    <text evidence="3">The sequence shown here is derived from an EMBL/GenBank/DDBJ whole genome shotgun (WGS) entry which is preliminary data.</text>
</comment>
<dbReference type="EMBL" id="JWIN03000028">
    <property type="protein sequence ID" value="KAB1256929.1"/>
    <property type="molecule type" value="Genomic_DNA"/>
</dbReference>
<dbReference type="CDD" id="cd00198">
    <property type="entry name" value="vWFA"/>
    <property type="match status" value="1"/>
</dbReference>
<dbReference type="PROSITE" id="PS50234">
    <property type="entry name" value="VWFA"/>
    <property type="match status" value="1"/>
</dbReference>
<feature type="region of interest" description="Disordered" evidence="1">
    <location>
        <begin position="1"/>
        <end position="42"/>
    </location>
</feature>
<dbReference type="SMART" id="SM00327">
    <property type="entry name" value="VWA"/>
    <property type="match status" value="1"/>
</dbReference>
<dbReference type="Gene3D" id="3.40.50.410">
    <property type="entry name" value="von Willebrand factor, type A domain"/>
    <property type="match status" value="1"/>
</dbReference>
<dbReference type="InterPro" id="IPR036465">
    <property type="entry name" value="vWFA_dom_sf"/>
</dbReference>
<gene>
    <name evidence="3" type="ORF">Cadr_000029864</name>
</gene>
<proteinExistence type="predicted"/>
<dbReference type="InterPro" id="IPR002035">
    <property type="entry name" value="VWF_A"/>
</dbReference>
<accession>A0A5N4CD97</accession>
<keyword evidence="4" id="KW-1185">Reference proteome</keyword>
<dbReference type="Proteomes" id="UP000299084">
    <property type="component" value="Unassembled WGS sequence"/>
</dbReference>
<dbReference type="Pfam" id="PF13768">
    <property type="entry name" value="VWA_3"/>
    <property type="match status" value="1"/>
</dbReference>
<organism evidence="3 4">
    <name type="scientific">Camelus dromedarius</name>
    <name type="common">Dromedary</name>
    <name type="synonym">Arabian camel</name>
    <dbReference type="NCBI Taxonomy" id="9838"/>
    <lineage>
        <taxon>Eukaryota</taxon>
        <taxon>Metazoa</taxon>
        <taxon>Chordata</taxon>
        <taxon>Craniata</taxon>
        <taxon>Vertebrata</taxon>
        <taxon>Euteleostomi</taxon>
        <taxon>Mammalia</taxon>
        <taxon>Eutheria</taxon>
        <taxon>Laurasiatheria</taxon>
        <taxon>Artiodactyla</taxon>
        <taxon>Tylopoda</taxon>
        <taxon>Camelidae</taxon>
        <taxon>Camelus</taxon>
    </lineage>
</organism>
<evidence type="ECO:0000259" key="2">
    <source>
        <dbReference type="PROSITE" id="PS50234"/>
    </source>
</evidence>
<feature type="domain" description="VWFA" evidence="2">
    <location>
        <begin position="163"/>
        <end position="339"/>
    </location>
</feature>
<evidence type="ECO:0000256" key="1">
    <source>
        <dbReference type="SAM" id="MobiDB-lite"/>
    </source>
</evidence>
<dbReference type="PANTHER" id="PTHR46785:SF1">
    <property type="entry name" value="VON WILLEBRAND FACTOR A DOMAIN-CONTAINING PROTEIN 3B"/>
    <property type="match status" value="1"/>
</dbReference>
<evidence type="ECO:0000313" key="4">
    <source>
        <dbReference type="Proteomes" id="UP000299084"/>
    </source>
</evidence>
<dbReference type="PANTHER" id="PTHR46785">
    <property type="entry name" value="VON WILLEBRAND FACTOR A DOMAIN-CONTAINING PROTEIN 3B"/>
    <property type="match status" value="1"/>
</dbReference>
<feature type="compositionally biased region" description="Polar residues" evidence="1">
    <location>
        <begin position="1"/>
        <end position="10"/>
    </location>
</feature>
<name>A0A5N4CD97_CAMDR</name>
<dbReference type="AlphaFoldDB" id="A0A5N4CD97"/>
<protein>
    <submittedName>
        <fullName evidence="3">von Willebrand factor A domain-containing protein 3B</fullName>
    </submittedName>
</protein>
<dbReference type="SUPFAM" id="SSF53300">
    <property type="entry name" value="vWA-like"/>
    <property type="match status" value="1"/>
</dbReference>
<reference evidence="3 4" key="1">
    <citation type="journal article" date="2019" name="Mol. Ecol. Resour.">
        <title>Improving Illumina assemblies with Hi-C and long reads: an example with the North African dromedary.</title>
        <authorList>
            <person name="Elbers J.P."/>
            <person name="Rogers M.F."/>
            <person name="Perelman P.L."/>
            <person name="Proskuryakova A.A."/>
            <person name="Serdyukova N.A."/>
            <person name="Johnson W.E."/>
            <person name="Horin P."/>
            <person name="Corander J."/>
            <person name="Murphy D."/>
            <person name="Burger P.A."/>
        </authorList>
    </citation>
    <scope>NUCLEOTIDE SEQUENCE [LARGE SCALE GENOMIC DNA]</scope>
    <source>
        <strain evidence="3">Drom800</strain>
        <tissue evidence="3">Blood</tissue>
    </source>
</reference>
<dbReference type="STRING" id="9838.ENSCDRP00005013690"/>